<accession>A0ACA9YG77</accession>
<proteinExistence type="predicted"/>
<sequence length="408" mass="46118">MSDLVQITSLADTKVFEPLKVGDIELQHRVAFPPTTRYRANDDHTPSTLNLQYYKDRASTPGTLLVTEGVLVSPRLGLHRNAPGIWSEEQVKSWKKITDAVHENGSFISIQLWALGKVGDPEYMKELGLDLLAPSAIFDGKDSEEAAEKVGVSLRSLTEEEVQSIIVDDFVTAAKNAVAAGFDFIELHSAHGYLLDTFLQISSNKRTDKYGGSIENRSRFILELVDQLVALVGSSKLAIRISPYATFQGMHGVDSEIHPYVQFGYLLHELQKRANQKKELAYISIIEPRVNGTSNLKEEVASSNQFVLDIWKGIVFRSGNYVYDAPEFKTLKKDVENDRTIVGFARFFVTNPDLPLRLKNGWALQNYVRDLFYNVKENWGYNTWTKFGEENKYVEAEERARRSESLLV</sequence>
<name>A0ACA9YG77_9ASCO</name>
<evidence type="ECO:0000313" key="2">
    <source>
        <dbReference type="Proteomes" id="UP001152531"/>
    </source>
</evidence>
<organism evidence="1 2">
    <name type="scientific">[Candida] jaroonii</name>
    <dbReference type="NCBI Taxonomy" id="467808"/>
    <lineage>
        <taxon>Eukaryota</taxon>
        <taxon>Fungi</taxon>
        <taxon>Dikarya</taxon>
        <taxon>Ascomycota</taxon>
        <taxon>Saccharomycotina</taxon>
        <taxon>Pichiomycetes</taxon>
        <taxon>Debaryomycetaceae</taxon>
        <taxon>Yamadazyma</taxon>
    </lineage>
</organism>
<comment type="caution">
    <text evidence="1">The sequence shown here is derived from an EMBL/GenBank/DDBJ whole genome shotgun (WGS) entry which is preliminary data.</text>
</comment>
<reference evidence="1" key="1">
    <citation type="submission" date="2022-06" db="EMBL/GenBank/DDBJ databases">
        <authorList>
            <person name="Legras J.-L."/>
            <person name="Devillers H."/>
            <person name="Grondin C."/>
        </authorList>
    </citation>
    <scope>NUCLEOTIDE SEQUENCE</scope>
    <source>
        <strain evidence="1">CLIB 1444</strain>
    </source>
</reference>
<gene>
    <name evidence="1" type="ORF">CLIB1444_20S00364</name>
</gene>
<dbReference type="EMBL" id="CALSDN010000020">
    <property type="protein sequence ID" value="CAH6723770.1"/>
    <property type="molecule type" value="Genomic_DNA"/>
</dbReference>
<protein>
    <submittedName>
        <fullName evidence="1">Probable NADPH dehydrogenase</fullName>
    </submittedName>
</protein>
<evidence type="ECO:0000313" key="1">
    <source>
        <dbReference type="EMBL" id="CAH6723770.1"/>
    </source>
</evidence>
<keyword evidence="2" id="KW-1185">Reference proteome</keyword>
<dbReference type="Proteomes" id="UP001152531">
    <property type="component" value="Unassembled WGS sequence"/>
</dbReference>